<dbReference type="AlphaFoldDB" id="A0A2I1G0V6"/>
<protein>
    <submittedName>
        <fullName evidence="1">Uncharacterized protein</fullName>
    </submittedName>
</protein>
<dbReference type="Proteomes" id="UP000234323">
    <property type="component" value="Unassembled WGS sequence"/>
</dbReference>
<gene>
    <name evidence="1" type="ORF">RhiirA4_453544</name>
</gene>
<organism evidence="1 2">
    <name type="scientific">Rhizophagus irregularis</name>
    <dbReference type="NCBI Taxonomy" id="588596"/>
    <lineage>
        <taxon>Eukaryota</taxon>
        <taxon>Fungi</taxon>
        <taxon>Fungi incertae sedis</taxon>
        <taxon>Mucoromycota</taxon>
        <taxon>Glomeromycotina</taxon>
        <taxon>Glomeromycetes</taxon>
        <taxon>Glomerales</taxon>
        <taxon>Glomeraceae</taxon>
        <taxon>Rhizophagus</taxon>
    </lineage>
</organism>
<comment type="caution">
    <text evidence="1">The sequence shown here is derived from an EMBL/GenBank/DDBJ whole genome shotgun (WGS) entry which is preliminary data.</text>
</comment>
<sequence>MDITSYTPPYHCELQPIKGVWSTVKGTSSHPNLLAISDKLLYAFKKKITSKVIHIGVSTFLHRTIDSLDFHLIDGGFGTGYNCPVIETTKPAINEVIDPSITIKYTIPVKLSFDISNK</sequence>
<reference evidence="1 2" key="1">
    <citation type="submission" date="2015-10" db="EMBL/GenBank/DDBJ databases">
        <title>Genome analyses suggest a sexual origin of heterokaryosis in a supposedly ancient asexual fungus.</title>
        <authorList>
            <person name="Ropars J."/>
            <person name="Sedzielewska K."/>
            <person name="Noel J."/>
            <person name="Charron P."/>
            <person name="Farinelli L."/>
            <person name="Marton T."/>
            <person name="Kruger M."/>
            <person name="Pelin A."/>
            <person name="Brachmann A."/>
            <person name="Corradi N."/>
        </authorList>
    </citation>
    <scope>NUCLEOTIDE SEQUENCE [LARGE SCALE GENOMIC DNA]</scope>
    <source>
        <strain evidence="1 2">A4</strain>
    </source>
</reference>
<dbReference type="VEuPathDB" id="FungiDB:RhiirA1_450694"/>
<dbReference type="EMBL" id="LLXI01000092">
    <property type="protein sequence ID" value="PKY40221.1"/>
    <property type="molecule type" value="Genomic_DNA"/>
</dbReference>
<proteinExistence type="predicted"/>
<accession>A0A2I1G0V6</accession>
<name>A0A2I1G0V6_9GLOM</name>
<keyword evidence="2" id="KW-1185">Reference proteome</keyword>
<evidence type="ECO:0000313" key="2">
    <source>
        <dbReference type="Proteomes" id="UP000234323"/>
    </source>
</evidence>
<evidence type="ECO:0000313" key="1">
    <source>
        <dbReference type="EMBL" id="PKY40221.1"/>
    </source>
</evidence>